<dbReference type="PANTHER" id="PTHR47555">
    <property type="entry name" value="N-ACETYLGLUCOSAMINYL TRANSFERASE COMPONENT FAMILY PROTEIN / GPI1 FAMILY PROTEIN"/>
    <property type="match status" value="1"/>
</dbReference>
<keyword evidence="5" id="KW-1185">Reference proteome</keyword>
<feature type="transmembrane region" description="Helical" evidence="2">
    <location>
        <begin position="912"/>
        <end position="932"/>
    </location>
</feature>
<dbReference type="Pfam" id="PF21516">
    <property type="entry name" value="YqeH-like_C"/>
    <property type="match status" value="1"/>
</dbReference>
<feature type="region of interest" description="Disordered" evidence="1">
    <location>
        <begin position="1338"/>
        <end position="1411"/>
    </location>
</feature>
<accession>A0A8S2AJV1</accession>
<protein>
    <recommendedName>
        <fullName evidence="3">CP-type G domain-containing protein</fullName>
    </recommendedName>
</protein>
<feature type="domain" description="CP-type G" evidence="3">
    <location>
        <begin position="275"/>
        <end position="459"/>
    </location>
</feature>
<proteinExistence type="predicted"/>
<evidence type="ECO:0000256" key="1">
    <source>
        <dbReference type="SAM" id="MobiDB-lite"/>
    </source>
</evidence>
<evidence type="ECO:0000313" key="5">
    <source>
        <dbReference type="Proteomes" id="UP000682877"/>
    </source>
</evidence>
<feature type="region of interest" description="Disordered" evidence="1">
    <location>
        <begin position="126"/>
        <end position="222"/>
    </location>
</feature>
<dbReference type="Gene3D" id="3.40.50.300">
    <property type="entry name" value="P-loop containing nucleotide triphosphate hydrolases"/>
    <property type="match status" value="1"/>
</dbReference>
<feature type="transmembrane region" description="Helical" evidence="2">
    <location>
        <begin position="1189"/>
        <end position="1211"/>
    </location>
</feature>
<dbReference type="CDD" id="cd01855">
    <property type="entry name" value="YqeH"/>
    <property type="match status" value="1"/>
</dbReference>
<evidence type="ECO:0000259" key="3">
    <source>
        <dbReference type="PROSITE" id="PS51721"/>
    </source>
</evidence>
<dbReference type="FunFam" id="3.40.50.300:FF:001582">
    <property type="entry name" value="GTP-binding protein BRASSINAZOLE INSENSITIVE PALE GREEN 2, chloroplastic"/>
    <property type="match status" value="1"/>
</dbReference>
<dbReference type="GO" id="GO:0005525">
    <property type="term" value="F:GTP binding"/>
    <property type="evidence" value="ECO:0007669"/>
    <property type="project" value="InterPro"/>
</dbReference>
<dbReference type="GO" id="GO:0016020">
    <property type="term" value="C:membrane"/>
    <property type="evidence" value="ECO:0007669"/>
    <property type="project" value="InterPro"/>
</dbReference>
<feature type="compositionally biased region" description="Acidic residues" evidence="1">
    <location>
        <begin position="128"/>
        <end position="162"/>
    </location>
</feature>
<evidence type="ECO:0000256" key="2">
    <source>
        <dbReference type="SAM" id="Phobius"/>
    </source>
</evidence>
<sequence>MVVLISSTVTICRVKPKLEDGSFRVSRLIPRPEVLFFSGLSDEKKKKCAVSVTCLAVKKEQVVQSVDSVKGTIFPKKAKNLIMSEGRDEDEEYGKIICPGCGIFMQDNDPDLPGFYQKRKVIAKNLEVDEEEEDDELDGFEMVDEDEEEEEEEEGEDDEMDDEIKNAIEGSNSESESEFDWESDEWEDKEEVNDVELDGFAPAGVGYGNVTEEKEKKKRVSKTERKKIAREEAKKDNYDDVTVCARCHSLRNYGQVKNQAAENLLPDFDFDRLISTRLIKPMSNSSTTVVVMVVDCVDFDGSFPKRAAKSLFQVLQKAENDPKGSKNLPKLVLVATKVDLLPTQISPARLDRWVRHRAKAGGAPKLSGVYMVSARKDLGVKNLLAYIKELAGPRGNVWVIGAQNAGKSTLINALSKKDGAKVTRLTEAPVPGTTLGILRIGGILSAKAKMYDTPGLLHPYLMSLRLNPEERKMVEIRKELQPRSYRVKAGQSVHIGGLVRLDLVSASVETIYITIWASHSVSLHLGKTENAEEIFKGHSGLRLQPPIGENRASELGTWEEKEIQVSGNSWDVKSIDISVAGLGWLSLGLKGAATLALWTYQGIDVTLREPLVIDRAPFLERPGFWLPKAITERAEMKRKCRIWLPKQLASTDHLSHSLLFGWFVCQSSSCLDVVVAFISDESSLSNAGSKLQDVLRETNEKMPSTLRDKAAFTLLGRYDISRNANGNVSKIITDKDMCSKAGSYCKYSGLSCGCQRVDGLLEAFRKDSMRNYWIQMVRDSAEHRIMELHSSSRLHHIHWNGEIVSQCDVHVIVYDTPVFGSHHFSLSFWNSSPQTKAPLKKPKWVDDLHNRKPLNEMETVILSINCASAAKIAYKKISTQLETSSQNFSICYLISSLTWRLLATILGSLSSLYYSLAQFFYLFSSFPIFSWVHIASRRVLKNTWINFRIRSCQILYWPIFLEENDMMSISCVEHAEKAALQRHSTWSAMAVDLVLGNLIGLGLLFNTESVCSFVFDFAKEFTNGILRSGSVWLMGVPAGFKLNTELAGVLGMVSLNVIQIWSTLWVFMASFIFYLIRVIAILGITFGATVSAAFVIDVITFATLHIMALHWGITLVYSHQIQALAALWRLFRGRKLNPLRQRLDSYGYTVKQHVVGSLLFTPLLLLLPTTSVFYIFFTITSTTINSICMLIEFAISVIHATPYAAVLIWLVRRKRFPCGVWFEMEHYREHILKSSTDVFEDADSKSLLEEHDTPDLIVSNLRSNFLTLGQILLPHYTTIFSGISASSLTTSARGVLSGKRMPSKLGLDLPPPRPWMHMPLRQYWILCHNSIISSVANGYPPEGPPKDAYPPKVDAYPPPGQPYPQQGYPPQSYPPQGYPQQGYPQQGYPPEGYPQQGYPQQGYPPQQPQQKHSPGMLEGCIAALCCCCVLDACF</sequence>
<dbReference type="InterPro" id="IPR027417">
    <property type="entry name" value="P-loop_NTPase"/>
</dbReference>
<dbReference type="Proteomes" id="UP000682877">
    <property type="component" value="Chromosome 5"/>
</dbReference>
<dbReference type="InterPro" id="IPR006073">
    <property type="entry name" value="GTP-bd"/>
</dbReference>
<gene>
    <name evidence="4" type="ORF">AARE701A_LOCUS13621</name>
</gene>
<dbReference type="PANTHER" id="PTHR47555:SF2">
    <property type="entry name" value="N-ACETYLGLUCOSAMINYL TRANSFERASE COMPONENT FAMILY PROTEIN _ GPI1 FAMILY PROTEIN"/>
    <property type="match status" value="1"/>
</dbReference>
<keyword evidence="2" id="KW-1133">Transmembrane helix</keyword>
<feature type="transmembrane region" description="Helical" evidence="2">
    <location>
        <begin position="986"/>
        <end position="1005"/>
    </location>
</feature>
<feature type="compositionally biased region" description="Low complexity" evidence="1">
    <location>
        <begin position="1378"/>
        <end position="1410"/>
    </location>
</feature>
<organism evidence="4 5">
    <name type="scientific">Arabidopsis arenosa</name>
    <name type="common">Sand rock-cress</name>
    <name type="synonym">Cardaminopsis arenosa</name>
    <dbReference type="NCBI Taxonomy" id="38785"/>
    <lineage>
        <taxon>Eukaryota</taxon>
        <taxon>Viridiplantae</taxon>
        <taxon>Streptophyta</taxon>
        <taxon>Embryophyta</taxon>
        <taxon>Tracheophyta</taxon>
        <taxon>Spermatophyta</taxon>
        <taxon>Magnoliopsida</taxon>
        <taxon>eudicotyledons</taxon>
        <taxon>Gunneridae</taxon>
        <taxon>Pentapetalae</taxon>
        <taxon>rosids</taxon>
        <taxon>malvids</taxon>
        <taxon>Brassicales</taxon>
        <taxon>Brassicaceae</taxon>
        <taxon>Camelineae</taxon>
        <taxon>Arabidopsis</taxon>
    </lineage>
</organism>
<dbReference type="InterPro" id="IPR030378">
    <property type="entry name" value="G_CP_dom"/>
</dbReference>
<name>A0A8S2AJV1_ARAAE</name>
<dbReference type="EMBL" id="LR999455">
    <property type="protein sequence ID" value="CAE6076517.1"/>
    <property type="molecule type" value="Genomic_DNA"/>
</dbReference>
<feature type="transmembrane region" description="Helical" evidence="2">
    <location>
        <begin position="1046"/>
        <end position="1067"/>
    </location>
</feature>
<dbReference type="GO" id="GO:0006506">
    <property type="term" value="P:GPI anchor biosynthetic process"/>
    <property type="evidence" value="ECO:0007669"/>
    <property type="project" value="InterPro"/>
</dbReference>
<evidence type="ECO:0000313" key="4">
    <source>
        <dbReference type="EMBL" id="CAE6076517.1"/>
    </source>
</evidence>
<keyword evidence="2" id="KW-0472">Membrane</keyword>
<reference evidence="4" key="1">
    <citation type="submission" date="2021-01" db="EMBL/GenBank/DDBJ databases">
        <authorList>
            <person name="Bezrukov I."/>
        </authorList>
    </citation>
    <scope>NUCLEOTIDE SEQUENCE</scope>
</reference>
<feature type="transmembrane region" description="Helical" evidence="2">
    <location>
        <begin position="1108"/>
        <end position="1131"/>
    </location>
</feature>
<dbReference type="InterPro" id="IPR007720">
    <property type="entry name" value="PigQ/GPI1"/>
</dbReference>
<dbReference type="PROSITE" id="PS51721">
    <property type="entry name" value="G_CP"/>
    <property type="match status" value="1"/>
</dbReference>
<dbReference type="Pfam" id="PF05024">
    <property type="entry name" value="Gpi1"/>
    <property type="match status" value="1"/>
</dbReference>
<dbReference type="SUPFAM" id="SSF52540">
    <property type="entry name" value="P-loop containing nucleoside triphosphate hydrolases"/>
    <property type="match status" value="1"/>
</dbReference>
<feature type="transmembrane region" description="Helical" evidence="2">
    <location>
        <begin position="1152"/>
        <end position="1177"/>
    </location>
</feature>
<dbReference type="Pfam" id="PF01926">
    <property type="entry name" value="MMR_HSR1"/>
    <property type="match status" value="1"/>
</dbReference>
<feature type="transmembrane region" description="Helical" evidence="2">
    <location>
        <begin position="1074"/>
        <end position="1096"/>
    </location>
</feature>
<keyword evidence="2" id="KW-0812">Transmembrane</keyword>
<dbReference type="InterPro" id="IPR048422">
    <property type="entry name" value="NOA1/YqeH-like_C"/>
</dbReference>
<feature type="compositionally biased region" description="Acidic residues" evidence="1">
    <location>
        <begin position="175"/>
        <end position="197"/>
    </location>
</feature>